<name>A0A0L6JJH7_9FIRM</name>
<dbReference type="PANTHER" id="PTHR43278:SF2">
    <property type="entry name" value="IRON-SULFUR FLAVOPROTEIN"/>
    <property type="match status" value="1"/>
</dbReference>
<keyword evidence="5" id="KW-1185">Reference proteome</keyword>
<dbReference type="InterPro" id="IPR005025">
    <property type="entry name" value="FMN_Rdtase-like_dom"/>
</dbReference>
<dbReference type="PATRIC" id="fig|398512.5.peg.1210"/>
<evidence type="ECO:0000313" key="4">
    <source>
        <dbReference type="EMBL" id="KNY25909.1"/>
    </source>
</evidence>
<comment type="caution">
    <text evidence="4">The sequence shown here is derived from an EMBL/GenBank/DDBJ whole genome shotgun (WGS) entry which is preliminary data.</text>
</comment>
<keyword evidence="1" id="KW-0285">Flavoprotein</keyword>
<evidence type="ECO:0000256" key="2">
    <source>
        <dbReference type="ARBA" id="ARBA00022643"/>
    </source>
</evidence>
<dbReference type="eggNOG" id="COG0655">
    <property type="taxonomic scope" value="Bacteria"/>
</dbReference>
<reference evidence="5" key="1">
    <citation type="submission" date="2015-07" db="EMBL/GenBank/DDBJ databases">
        <title>Near-Complete Genome Sequence of the Cellulolytic Bacterium Bacteroides (Pseudobacteroides) cellulosolvens ATCC 35603.</title>
        <authorList>
            <person name="Dassa B."/>
            <person name="Utturkar S.M."/>
            <person name="Klingeman D.M."/>
            <person name="Hurt R.A."/>
            <person name="Keller M."/>
            <person name="Xu J."/>
            <person name="Reddy Y.H.K."/>
            <person name="Borovok I."/>
            <person name="Grinberg I.R."/>
            <person name="Lamed R."/>
            <person name="Zhivin O."/>
            <person name="Bayer E.A."/>
            <person name="Brown S.D."/>
        </authorList>
    </citation>
    <scope>NUCLEOTIDE SEQUENCE [LARGE SCALE GENOMIC DNA]</scope>
    <source>
        <strain evidence="5">DSM 2933</strain>
    </source>
</reference>
<dbReference type="Proteomes" id="UP000036923">
    <property type="component" value="Unassembled WGS sequence"/>
</dbReference>
<proteinExistence type="predicted"/>
<dbReference type="Gene3D" id="3.40.50.360">
    <property type="match status" value="1"/>
</dbReference>
<dbReference type="GO" id="GO:0016491">
    <property type="term" value="F:oxidoreductase activity"/>
    <property type="evidence" value="ECO:0007669"/>
    <property type="project" value="InterPro"/>
</dbReference>
<protein>
    <submittedName>
        <fullName evidence="4">NADPH-dependent FMN reductase</fullName>
    </submittedName>
</protein>
<dbReference type="STRING" id="398512.Bccel_1169"/>
<evidence type="ECO:0000256" key="1">
    <source>
        <dbReference type="ARBA" id="ARBA00022630"/>
    </source>
</evidence>
<organism evidence="4 5">
    <name type="scientific">Pseudobacteroides cellulosolvens ATCC 35603 = DSM 2933</name>
    <dbReference type="NCBI Taxonomy" id="398512"/>
    <lineage>
        <taxon>Bacteria</taxon>
        <taxon>Bacillati</taxon>
        <taxon>Bacillota</taxon>
        <taxon>Clostridia</taxon>
        <taxon>Eubacteriales</taxon>
        <taxon>Oscillospiraceae</taxon>
        <taxon>Pseudobacteroides</taxon>
    </lineage>
</organism>
<evidence type="ECO:0000259" key="3">
    <source>
        <dbReference type="Pfam" id="PF03358"/>
    </source>
</evidence>
<evidence type="ECO:0000313" key="5">
    <source>
        <dbReference type="Proteomes" id="UP000036923"/>
    </source>
</evidence>
<dbReference type="InterPro" id="IPR051796">
    <property type="entry name" value="ISF_SsuE-like"/>
</dbReference>
<dbReference type="Pfam" id="PF03358">
    <property type="entry name" value="FMN_red"/>
    <property type="match status" value="1"/>
</dbReference>
<sequence length="186" mass="20955">MLMKTLIFSGTPRKNGDTMALVNEFIGHLNGEYKIIDAYTCNIRPCIDCRYCWKDAGCSINDEMQEVYSYIQECDNILIASPLYFSELTGQLLAVMSRLQTYFCSRFFRKEIPIKNVKKGGIIIVGGGDGNVEKAFNTACMLLRHMNAIDVAPIVYSHKTNDIPSYEDVNAMKSSKDLAVFFNETA</sequence>
<dbReference type="AlphaFoldDB" id="A0A0L6JJH7"/>
<dbReference type="EMBL" id="LGTC01000001">
    <property type="protein sequence ID" value="KNY25909.1"/>
    <property type="molecule type" value="Genomic_DNA"/>
</dbReference>
<dbReference type="PANTHER" id="PTHR43278">
    <property type="entry name" value="NAD(P)H-DEPENDENT FMN-CONTAINING OXIDOREDUCTASE YWQN-RELATED"/>
    <property type="match status" value="1"/>
</dbReference>
<keyword evidence="2" id="KW-0288">FMN</keyword>
<gene>
    <name evidence="4" type="ORF">Bccel_1169</name>
</gene>
<dbReference type="SUPFAM" id="SSF52218">
    <property type="entry name" value="Flavoproteins"/>
    <property type="match status" value="1"/>
</dbReference>
<dbReference type="InterPro" id="IPR029039">
    <property type="entry name" value="Flavoprotein-like_sf"/>
</dbReference>
<accession>A0A0L6JJH7</accession>
<feature type="domain" description="NADPH-dependent FMN reductase-like" evidence="3">
    <location>
        <begin position="3"/>
        <end position="159"/>
    </location>
</feature>